<organism evidence="1 2">
    <name type="scientific">Rhipicephalus sanguineus</name>
    <name type="common">Brown dog tick</name>
    <name type="synonym">Ixodes sanguineus</name>
    <dbReference type="NCBI Taxonomy" id="34632"/>
    <lineage>
        <taxon>Eukaryota</taxon>
        <taxon>Metazoa</taxon>
        <taxon>Ecdysozoa</taxon>
        <taxon>Arthropoda</taxon>
        <taxon>Chelicerata</taxon>
        <taxon>Arachnida</taxon>
        <taxon>Acari</taxon>
        <taxon>Parasitiformes</taxon>
        <taxon>Ixodida</taxon>
        <taxon>Ixodoidea</taxon>
        <taxon>Ixodidae</taxon>
        <taxon>Rhipicephalinae</taxon>
        <taxon>Rhipicephalus</taxon>
        <taxon>Rhipicephalus</taxon>
    </lineage>
</organism>
<dbReference type="PANTHER" id="PTHR47679">
    <property type="entry name" value="PROTEIN TORNADO 1"/>
    <property type="match status" value="1"/>
</dbReference>
<evidence type="ECO:0000313" key="1">
    <source>
        <dbReference type="EMBL" id="KAH7943846.1"/>
    </source>
</evidence>
<evidence type="ECO:0008006" key="3">
    <source>
        <dbReference type="Google" id="ProtNLM"/>
    </source>
</evidence>
<accession>A0A9D4PIL2</accession>
<dbReference type="AlphaFoldDB" id="A0A9D4PIL2"/>
<sequence length="694" mass="77423">MTTFTDGGDTRDIVERGGMDRYRPPCTAYRDQVCQINNFLPNCNELLFDIGLELREQRGGSLSLMSIEITDANLTSTPGPDSYRATRFLRWLLQTHVCISSLELIDNWLKSHTVIILPELPEYSLLKKLTLTFYEDDAVHTHTATVLPRLRSLEVLNCFVMCRSSDALVGAVSALLRTTTCLRSLVYHATDDDSQPPKSFIDALAANSTLKSLELVTGWKTDEPPGHLGEYIKSNRILTSLSVCGLDVDRAELLLEDAFVNNSSLSTFEALNVCGGETTARFLTRLLAECHALKKLAISDVSADEFVEISEATLARCADALAKNESLEVLKLPYSLWHPNNWITFFSFLPRNRHLKKLKIDHEDTDDYATFPPVLEALAQTNSSTRVTFGDYLHGSGVDFMNFRAFSGISLSGEESVQVDALQRLPALDHFTSLSLDLYEAGEGVFSALAKYIRETAVLRKLTLTVTKPFEEANTAASFCWKFLFESMSANTSVSDLDIFSNGNFQYNDHLARIIGLSRYISRVSFFLNAGDGTATDFVSFLSEAIGGNYNLLNFDLYNSKLGVEAKRCLVMIRETTRRNSGLLERAAAFNTTTRLDWYTATALEKVSRNPALLRELAKKEGIAARQVASTIRSHLSSVEGLNDFMRLTGVVKECVTCSPRVVGSGMQLQDLSNDCWRLVRRYLSFDDVKCFTI</sequence>
<dbReference type="VEuPathDB" id="VectorBase:RSAN_048320"/>
<name>A0A9D4PIL2_RHISA</name>
<reference evidence="1" key="2">
    <citation type="submission" date="2021-09" db="EMBL/GenBank/DDBJ databases">
        <authorList>
            <person name="Jia N."/>
            <person name="Wang J."/>
            <person name="Shi W."/>
            <person name="Du L."/>
            <person name="Sun Y."/>
            <person name="Zhan W."/>
            <person name="Jiang J."/>
            <person name="Wang Q."/>
            <person name="Zhang B."/>
            <person name="Ji P."/>
            <person name="Sakyi L.B."/>
            <person name="Cui X."/>
            <person name="Yuan T."/>
            <person name="Jiang B."/>
            <person name="Yang W."/>
            <person name="Lam T.T.-Y."/>
            <person name="Chang Q."/>
            <person name="Ding S."/>
            <person name="Wang X."/>
            <person name="Zhu J."/>
            <person name="Ruan X."/>
            <person name="Zhao L."/>
            <person name="Wei J."/>
            <person name="Que T."/>
            <person name="Du C."/>
            <person name="Cheng J."/>
            <person name="Dai P."/>
            <person name="Han X."/>
            <person name="Huang E."/>
            <person name="Gao Y."/>
            <person name="Liu J."/>
            <person name="Shao H."/>
            <person name="Ye R."/>
            <person name="Li L."/>
            <person name="Wei W."/>
            <person name="Wang X."/>
            <person name="Wang C."/>
            <person name="Huo Q."/>
            <person name="Li W."/>
            <person name="Guo W."/>
            <person name="Chen H."/>
            <person name="Chen S."/>
            <person name="Zhou L."/>
            <person name="Zhou L."/>
            <person name="Ni X."/>
            <person name="Tian J."/>
            <person name="Zhou Y."/>
            <person name="Sheng Y."/>
            <person name="Liu T."/>
            <person name="Pan Y."/>
            <person name="Xia L."/>
            <person name="Li J."/>
            <person name="Zhao F."/>
            <person name="Cao W."/>
        </authorList>
    </citation>
    <scope>NUCLEOTIDE SEQUENCE</scope>
    <source>
        <strain evidence="1">Rsan-2018</strain>
        <tissue evidence="1">Larvae</tissue>
    </source>
</reference>
<evidence type="ECO:0000313" key="2">
    <source>
        <dbReference type="Proteomes" id="UP000821837"/>
    </source>
</evidence>
<comment type="caution">
    <text evidence="1">The sequence shown here is derived from an EMBL/GenBank/DDBJ whole genome shotgun (WGS) entry which is preliminary data.</text>
</comment>
<gene>
    <name evidence="1" type="ORF">HPB52_011989</name>
</gene>
<dbReference type="SUPFAM" id="SSF52047">
    <property type="entry name" value="RNI-like"/>
    <property type="match status" value="2"/>
</dbReference>
<keyword evidence="2" id="KW-1185">Reference proteome</keyword>
<dbReference type="InterPro" id="IPR032675">
    <property type="entry name" value="LRR_dom_sf"/>
</dbReference>
<dbReference type="Proteomes" id="UP000821837">
    <property type="component" value="Unassembled WGS sequence"/>
</dbReference>
<dbReference type="EMBL" id="JABSTV010001253">
    <property type="protein sequence ID" value="KAH7943846.1"/>
    <property type="molecule type" value="Genomic_DNA"/>
</dbReference>
<dbReference type="Gene3D" id="3.80.10.10">
    <property type="entry name" value="Ribonuclease Inhibitor"/>
    <property type="match status" value="1"/>
</dbReference>
<protein>
    <recommendedName>
        <fullName evidence="3">Nlr family card domain protein</fullName>
    </recommendedName>
</protein>
<reference evidence="1" key="1">
    <citation type="journal article" date="2020" name="Cell">
        <title>Large-Scale Comparative Analyses of Tick Genomes Elucidate Their Genetic Diversity and Vector Capacities.</title>
        <authorList>
            <consortium name="Tick Genome and Microbiome Consortium (TIGMIC)"/>
            <person name="Jia N."/>
            <person name="Wang J."/>
            <person name="Shi W."/>
            <person name="Du L."/>
            <person name="Sun Y."/>
            <person name="Zhan W."/>
            <person name="Jiang J.F."/>
            <person name="Wang Q."/>
            <person name="Zhang B."/>
            <person name="Ji P."/>
            <person name="Bell-Sakyi L."/>
            <person name="Cui X.M."/>
            <person name="Yuan T.T."/>
            <person name="Jiang B.G."/>
            <person name="Yang W.F."/>
            <person name="Lam T.T."/>
            <person name="Chang Q.C."/>
            <person name="Ding S.J."/>
            <person name="Wang X.J."/>
            <person name="Zhu J.G."/>
            <person name="Ruan X.D."/>
            <person name="Zhao L."/>
            <person name="Wei J.T."/>
            <person name="Ye R.Z."/>
            <person name="Que T.C."/>
            <person name="Du C.H."/>
            <person name="Zhou Y.H."/>
            <person name="Cheng J.X."/>
            <person name="Dai P.F."/>
            <person name="Guo W.B."/>
            <person name="Han X.H."/>
            <person name="Huang E.J."/>
            <person name="Li L.F."/>
            <person name="Wei W."/>
            <person name="Gao Y.C."/>
            <person name="Liu J.Z."/>
            <person name="Shao H.Z."/>
            <person name="Wang X."/>
            <person name="Wang C.C."/>
            <person name="Yang T.C."/>
            <person name="Huo Q.B."/>
            <person name="Li W."/>
            <person name="Chen H.Y."/>
            <person name="Chen S.E."/>
            <person name="Zhou L.G."/>
            <person name="Ni X.B."/>
            <person name="Tian J.H."/>
            <person name="Sheng Y."/>
            <person name="Liu T."/>
            <person name="Pan Y.S."/>
            <person name="Xia L.Y."/>
            <person name="Li J."/>
            <person name="Zhao F."/>
            <person name="Cao W.C."/>
        </authorList>
    </citation>
    <scope>NUCLEOTIDE SEQUENCE</scope>
    <source>
        <strain evidence="1">Rsan-2018</strain>
    </source>
</reference>
<dbReference type="PANTHER" id="PTHR47679:SF1">
    <property type="entry name" value="PROTEIN TORNADO 1"/>
    <property type="match status" value="1"/>
</dbReference>
<proteinExistence type="predicted"/>